<reference evidence="1" key="1">
    <citation type="submission" date="2023-05" db="EMBL/GenBank/DDBJ databases">
        <title>Genomic Catalog of Human Bladder Bacteria.</title>
        <authorList>
            <person name="Du J."/>
        </authorList>
    </citation>
    <scope>NUCLEOTIDE SEQUENCE</scope>
    <source>
        <strain evidence="1">UMB1304A</strain>
    </source>
</reference>
<dbReference type="EMBL" id="JASPDQ010000020">
    <property type="protein sequence ID" value="MDK8602397.1"/>
    <property type="molecule type" value="Genomic_DNA"/>
</dbReference>
<accession>A0AAW6ZKH8</accession>
<evidence type="ECO:0000313" key="1">
    <source>
        <dbReference type="EMBL" id="MDK8602397.1"/>
    </source>
</evidence>
<protein>
    <submittedName>
        <fullName evidence="1">Uncharacterized protein</fullName>
    </submittedName>
</protein>
<dbReference type="RefSeq" id="WP_285170777.1">
    <property type="nucleotide sequence ID" value="NZ_JASPDQ010000020.1"/>
</dbReference>
<sequence length="119" mass="12915">MGARNVAAAFNDWRSHLTNRDMLALVYMANTARDNDTPPVYYGGWEALAHALGQDLDETGKRTALRALAALAKVGAITSSGNAHKGVRAEYALNFNGHQWTPEGSGRNVTWTTPKDDSQ</sequence>
<dbReference type="Proteomes" id="UP001225576">
    <property type="component" value="Unassembled WGS sequence"/>
</dbReference>
<organism evidence="1 2">
    <name type="scientific">Trueperella bernardiae</name>
    <dbReference type="NCBI Taxonomy" id="59561"/>
    <lineage>
        <taxon>Bacteria</taxon>
        <taxon>Bacillati</taxon>
        <taxon>Actinomycetota</taxon>
        <taxon>Actinomycetes</taxon>
        <taxon>Actinomycetales</taxon>
        <taxon>Actinomycetaceae</taxon>
        <taxon>Trueperella</taxon>
    </lineage>
</organism>
<proteinExistence type="predicted"/>
<evidence type="ECO:0000313" key="2">
    <source>
        <dbReference type="Proteomes" id="UP001225576"/>
    </source>
</evidence>
<comment type="caution">
    <text evidence="1">The sequence shown here is derived from an EMBL/GenBank/DDBJ whole genome shotgun (WGS) entry which is preliminary data.</text>
</comment>
<name>A0AAW6ZKH8_9ACTO</name>
<gene>
    <name evidence="1" type="ORF">QP858_08005</name>
</gene>
<dbReference type="AlphaFoldDB" id="A0AAW6ZKH8"/>